<dbReference type="PANTHER" id="PTHR43280">
    <property type="entry name" value="ARAC-FAMILY TRANSCRIPTIONAL REGULATOR"/>
    <property type="match status" value="1"/>
</dbReference>
<keyword evidence="1" id="KW-0805">Transcription regulation</keyword>
<gene>
    <name evidence="6" type="ORF">GVO57_00935</name>
</gene>
<keyword evidence="7" id="KW-1185">Reference proteome</keyword>
<keyword evidence="2" id="KW-0238">DNA-binding</keyword>
<dbReference type="PRINTS" id="PR00032">
    <property type="entry name" value="HTHARAC"/>
</dbReference>
<dbReference type="InterPro" id="IPR020449">
    <property type="entry name" value="Tscrpt_reg_AraC-type_HTH"/>
</dbReference>
<dbReference type="GO" id="GO:0043565">
    <property type="term" value="F:sequence-specific DNA binding"/>
    <property type="evidence" value="ECO:0007669"/>
    <property type="project" value="InterPro"/>
</dbReference>
<evidence type="ECO:0000256" key="2">
    <source>
        <dbReference type="ARBA" id="ARBA00023125"/>
    </source>
</evidence>
<evidence type="ECO:0000256" key="3">
    <source>
        <dbReference type="ARBA" id="ARBA00023163"/>
    </source>
</evidence>
<dbReference type="InterPro" id="IPR009057">
    <property type="entry name" value="Homeodomain-like_sf"/>
</dbReference>
<reference evidence="6 7" key="1">
    <citation type="submission" date="2020-01" db="EMBL/GenBank/DDBJ databases">
        <title>Sphingomonas sp. C33 whole genome sequece.</title>
        <authorList>
            <person name="Park C."/>
        </authorList>
    </citation>
    <scope>NUCLEOTIDE SEQUENCE [LARGE SCALE GENOMIC DNA]</scope>
    <source>
        <strain evidence="6 7">C33</strain>
    </source>
</reference>
<keyword evidence="3" id="KW-0804">Transcription</keyword>
<dbReference type="EMBL" id="CP047895">
    <property type="protein sequence ID" value="QHL89645.1"/>
    <property type="molecule type" value="Genomic_DNA"/>
</dbReference>
<sequence>MGTTPELIIVLMGAGGGGLSLALVAARLLGPSGRQRRGPLLALAALLLVFTLDLADSALALASPARHGAFAGYVLLVWPLFPLAPWLYVRSATLAPSAGHWRSLRVPLTLWGVAILALVPLLRLDGAVRHAILVDGRLPAADGLLPAIAGLTLFVLGWLAALAVSAVATIRRLAAHRRRMRALLSNTSGVELRWLDGFLLFLLAAFAVELADSLLALFADRSLLGDDMAALVEVAILIGLALFGLQQGDPVPVWARDLLPPEAGDDAPLPAAGDAGAATIADAGAYARSGLDDDSCARILDRLDAVMAAERPWADPFLTLQALAERCGVKPHYLSQALNMRGGTSFYDYVNRWRVEAACRALAASEDNILAIAEQVGFNAKSTFNAAFRRVTGETPSAYRRQAGGRAA</sequence>
<accession>A0A7Z2NTN9</accession>
<organism evidence="6 7">
    <name type="scientific">Sphingomonas changnyeongensis</name>
    <dbReference type="NCBI Taxonomy" id="2698679"/>
    <lineage>
        <taxon>Bacteria</taxon>
        <taxon>Pseudomonadati</taxon>
        <taxon>Pseudomonadota</taxon>
        <taxon>Alphaproteobacteria</taxon>
        <taxon>Sphingomonadales</taxon>
        <taxon>Sphingomonadaceae</taxon>
        <taxon>Sphingomonas</taxon>
    </lineage>
</organism>
<evidence type="ECO:0000256" key="1">
    <source>
        <dbReference type="ARBA" id="ARBA00023015"/>
    </source>
</evidence>
<keyword evidence="4" id="KW-0472">Membrane</keyword>
<evidence type="ECO:0000256" key="4">
    <source>
        <dbReference type="SAM" id="Phobius"/>
    </source>
</evidence>
<feature type="domain" description="HTH araC/xylS-type" evidence="5">
    <location>
        <begin position="297"/>
        <end position="402"/>
    </location>
</feature>
<dbReference type="InterPro" id="IPR018062">
    <property type="entry name" value="HTH_AraC-typ_CS"/>
</dbReference>
<evidence type="ECO:0000313" key="7">
    <source>
        <dbReference type="Proteomes" id="UP000464468"/>
    </source>
</evidence>
<feature type="transmembrane region" description="Helical" evidence="4">
    <location>
        <begin position="190"/>
        <end position="208"/>
    </location>
</feature>
<dbReference type="PROSITE" id="PS00041">
    <property type="entry name" value="HTH_ARAC_FAMILY_1"/>
    <property type="match status" value="1"/>
</dbReference>
<feature type="transmembrane region" description="Helical" evidence="4">
    <location>
        <begin position="144"/>
        <end position="170"/>
    </location>
</feature>
<dbReference type="RefSeq" id="WP_160591084.1">
    <property type="nucleotide sequence ID" value="NZ_CP047895.1"/>
</dbReference>
<dbReference type="Proteomes" id="UP000464468">
    <property type="component" value="Chromosome"/>
</dbReference>
<feature type="transmembrane region" description="Helical" evidence="4">
    <location>
        <begin position="228"/>
        <end position="245"/>
    </location>
</feature>
<dbReference type="GO" id="GO:0003700">
    <property type="term" value="F:DNA-binding transcription factor activity"/>
    <property type="evidence" value="ECO:0007669"/>
    <property type="project" value="InterPro"/>
</dbReference>
<dbReference type="InterPro" id="IPR018060">
    <property type="entry name" value="HTH_AraC"/>
</dbReference>
<name>A0A7Z2NTN9_9SPHN</name>
<dbReference type="SMART" id="SM00342">
    <property type="entry name" value="HTH_ARAC"/>
    <property type="match status" value="1"/>
</dbReference>
<dbReference type="Gene3D" id="1.10.10.60">
    <property type="entry name" value="Homeodomain-like"/>
    <property type="match status" value="2"/>
</dbReference>
<feature type="transmembrane region" description="Helical" evidence="4">
    <location>
        <begin position="6"/>
        <end position="28"/>
    </location>
</feature>
<evidence type="ECO:0000313" key="6">
    <source>
        <dbReference type="EMBL" id="QHL89645.1"/>
    </source>
</evidence>
<dbReference type="SUPFAM" id="SSF46689">
    <property type="entry name" value="Homeodomain-like"/>
    <property type="match status" value="1"/>
</dbReference>
<dbReference type="PROSITE" id="PS01124">
    <property type="entry name" value="HTH_ARAC_FAMILY_2"/>
    <property type="match status" value="1"/>
</dbReference>
<keyword evidence="4" id="KW-1133">Transmembrane helix</keyword>
<proteinExistence type="predicted"/>
<keyword evidence="4" id="KW-0812">Transmembrane</keyword>
<feature type="transmembrane region" description="Helical" evidence="4">
    <location>
        <begin position="40"/>
        <end position="62"/>
    </location>
</feature>
<dbReference type="AlphaFoldDB" id="A0A7Z2NTN9"/>
<dbReference type="PANTHER" id="PTHR43280:SF29">
    <property type="entry name" value="ARAC-FAMILY TRANSCRIPTIONAL REGULATOR"/>
    <property type="match status" value="1"/>
</dbReference>
<dbReference type="KEGG" id="schy:GVO57_00935"/>
<evidence type="ECO:0000259" key="5">
    <source>
        <dbReference type="PROSITE" id="PS01124"/>
    </source>
</evidence>
<dbReference type="Pfam" id="PF12833">
    <property type="entry name" value="HTH_18"/>
    <property type="match status" value="1"/>
</dbReference>
<feature type="transmembrane region" description="Helical" evidence="4">
    <location>
        <begin position="68"/>
        <end position="88"/>
    </location>
</feature>
<protein>
    <submittedName>
        <fullName evidence="6">Helix-turn-helix domain-containing protein</fullName>
    </submittedName>
</protein>